<dbReference type="RefSeq" id="WP_215819447.1">
    <property type="nucleotide sequence ID" value="NZ_JAGSOY010000017.1"/>
</dbReference>
<evidence type="ECO:0000313" key="3">
    <source>
        <dbReference type="Proteomes" id="UP000690515"/>
    </source>
</evidence>
<dbReference type="GO" id="GO:0016779">
    <property type="term" value="F:nucleotidyltransferase activity"/>
    <property type="evidence" value="ECO:0007669"/>
    <property type="project" value="UniProtKB-KW"/>
</dbReference>
<dbReference type="Pfam" id="PF00899">
    <property type="entry name" value="ThiF"/>
    <property type="match status" value="1"/>
</dbReference>
<name>A0ABS5ZDE0_9GAMM</name>
<dbReference type="CDD" id="cd00757">
    <property type="entry name" value="ThiF_MoeB_HesA_family"/>
    <property type="match status" value="1"/>
</dbReference>
<proteinExistence type="predicted"/>
<dbReference type="InterPro" id="IPR000594">
    <property type="entry name" value="ThiF_NAD_FAD-bd"/>
</dbReference>
<dbReference type="Gene3D" id="3.40.50.720">
    <property type="entry name" value="NAD(P)-binding Rossmann-like Domain"/>
    <property type="match status" value="1"/>
</dbReference>
<keyword evidence="3" id="KW-1185">Reference proteome</keyword>
<dbReference type="PANTHER" id="PTHR10953">
    <property type="entry name" value="UBIQUITIN-ACTIVATING ENZYME E1"/>
    <property type="match status" value="1"/>
</dbReference>
<dbReference type="PANTHER" id="PTHR10953:SF102">
    <property type="entry name" value="ADENYLYLTRANSFERASE AND SULFURTRANSFERASE MOCS3"/>
    <property type="match status" value="1"/>
</dbReference>
<dbReference type="SUPFAM" id="SSF69572">
    <property type="entry name" value="Activating enzymes of the ubiquitin-like proteins"/>
    <property type="match status" value="1"/>
</dbReference>
<evidence type="ECO:0000259" key="1">
    <source>
        <dbReference type="Pfam" id="PF00899"/>
    </source>
</evidence>
<keyword evidence="2" id="KW-0548">Nucleotidyltransferase</keyword>
<dbReference type="EMBL" id="JAGSOY010000017">
    <property type="protein sequence ID" value="MBU2711285.1"/>
    <property type="molecule type" value="Genomic_DNA"/>
</dbReference>
<evidence type="ECO:0000313" key="2">
    <source>
        <dbReference type="EMBL" id="MBU2711285.1"/>
    </source>
</evidence>
<organism evidence="2 3">
    <name type="scientific">Zooshikella harenae</name>
    <dbReference type="NCBI Taxonomy" id="2827238"/>
    <lineage>
        <taxon>Bacteria</taxon>
        <taxon>Pseudomonadati</taxon>
        <taxon>Pseudomonadota</taxon>
        <taxon>Gammaproteobacteria</taxon>
        <taxon>Oceanospirillales</taxon>
        <taxon>Zooshikellaceae</taxon>
        <taxon>Zooshikella</taxon>
    </lineage>
</organism>
<feature type="domain" description="THIF-type NAD/FAD binding fold" evidence="1">
    <location>
        <begin position="10"/>
        <end position="246"/>
    </location>
</feature>
<comment type="caution">
    <text evidence="2">The sequence shown here is derived from an EMBL/GenBank/DDBJ whole genome shotgun (WGS) entry which is preliminary data.</text>
</comment>
<dbReference type="Proteomes" id="UP000690515">
    <property type="component" value="Unassembled WGS sequence"/>
</dbReference>
<keyword evidence="2" id="KW-0808">Transferase</keyword>
<dbReference type="InterPro" id="IPR035985">
    <property type="entry name" value="Ubiquitin-activating_enz"/>
</dbReference>
<dbReference type="NCBIfam" id="NF004281">
    <property type="entry name" value="PRK05690.1"/>
    <property type="match status" value="1"/>
</dbReference>
<sequence>MLSDEELLRYSRQIMLPDVDIQGQETLAKCCVAIVGLGGLGSPVSMYLAAAGVGELVLVDFDQVDMSNLQRQIVHCTESIGMDKVLSASKALKQLNPATQIFTVKSQLTQTELPDELQQADVIVDATDNFTTRYVLNKFCVHHKKPLVSGAAIGLSGQVTVFDTRESSSPCYHCLYPEGHEEQPMTCSESGVLASVVGMIGTVQATEVIKLLIGFGTTLVGRLLVLDAKHMEWRSLKLTKDTQCKVCGVQTS</sequence>
<accession>A0ABS5ZDE0</accession>
<gene>
    <name evidence="2" type="primary">moeB</name>
    <name evidence="2" type="ORF">KCG35_09450</name>
</gene>
<dbReference type="InterPro" id="IPR045886">
    <property type="entry name" value="ThiF/MoeB/HesA"/>
</dbReference>
<protein>
    <submittedName>
        <fullName evidence="2">Molybdopterin-synthase adenylyltransferase MoeB</fullName>
    </submittedName>
</protein>
<reference evidence="2 3" key="1">
    <citation type="submission" date="2021-04" db="EMBL/GenBank/DDBJ databases">
        <authorList>
            <person name="Pira H."/>
            <person name="Risdian C."/>
            <person name="Wink J."/>
        </authorList>
    </citation>
    <scope>NUCLEOTIDE SEQUENCE [LARGE SCALE GENOMIC DNA]</scope>
    <source>
        <strain evidence="2 3">WH53</strain>
    </source>
</reference>